<evidence type="ECO:0000313" key="6">
    <source>
        <dbReference type="Proteomes" id="UP000824056"/>
    </source>
</evidence>
<dbReference type="InterPro" id="IPR018060">
    <property type="entry name" value="HTH_AraC"/>
</dbReference>
<dbReference type="GO" id="GO:0043565">
    <property type="term" value="F:sequence-specific DNA binding"/>
    <property type="evidence" value="ECO:0007669"/>
    <property type="project" value="InterPro"/>
</dbReference>
<dbReference type="Gene3D" id="2.60.120.10">
    <property type="entry name" value="Jelly Rolls"/>
    <property type="match status" value="1"/>
</dbReference>
<reference evidence="5" key="2">
    <citation type="submission" date="2021-04" db="EMBL/GenBank/DDBJ databases">
        <authorList>
            <person name="Gilroy R."/>
        </authorList>
    </citation>
    <scope>NUCLEOTIDE SEQUENCE</scope>
    <source>
        <strain evidence="5">1068</strain>
    </source>
</reference>
<dbReference type="InterPro" id="IPR020449">
    <property type="entry name" value="Tscrpt_reg_AraC-type_HTH"/>
</dbReference>
<dbReference type="InterPro" id="IPR014710">
    <property type="entry name" value="RmlC-like_jellyroll"/>
</dbReference>
<dbReference type="InterPro" id="IPR018062">
    <property type="entry name" value="HTH_AraC-typ_CS"/>
</dbReference>
<dbReference type="AlphaFoldDB" id="A0A9D2FS70"/>
<dbReference type="Gene3D" id="1.10.10.60">
    <property type="entry name" value="Homeodomain-like"/>
    <property type="match status" value="2"/>
</dbReference>
<protein>
    <submittedName>
        <fullName evidence="5">AraC family transcriptional regulator</fullName>
    </submittedName>
</protein>
<name>A0A9D2FS70_9FIRM</name>
<gene>
    <name evidence="5" type="ORF">H9809_06420</name>
</gene>
<keyword evidence="2" id="KW-0238">DNA-binding</keyword>
<evidence type="ECO:0000313" key="5">
    <source>
        <dbReference type="EMBL" id="HIZ65515.1"/>
    </source>
</evidence>
<dbReference type="SUPFAM" id="SSF46689">
    <property type="entry name" value="Homeodomain-like"/>
    <property type="match status" value="2"/>
</dbReference>
<accession>A0A9D2FS70</accession>
<dbReference type="SMART" id="SM00342">
    <property type="entry name" value="HTH_ARAC"/>
    <property type="match status" value="1"/>
</dbReference>
<dbReference type="InterPro" id="IPR009057">
    <property type="entry name" value="Homeodomain-like_sf"/>
</dbReference>
<dbReference type="PRINTS" id="PR00032">
    <property type="entry name" value="HTHARAC"/>
</dbReference>
<evidence type="ECO:0000256" key="1">
    <source>
        <dbReference type="ARBA" id="ARBA00023015"/>
    </source>
</evidence>
<dbReference type="InterPro" id="IPR013096">
    <property type="entry name" value="Cupin_2"/>
</dbReference>
<keyword evidence="1" id="KW-0805">Transcription regulation</keyword>
<evidence type="ECO:0000256" key="2">
    <source>
        <dbReference type="ARBA" id="ARBA00023125"/>
    </source>
</evidence>
<dbReference type="PROSITE" id="PS00041">
    <property type="entry name" value="HTH_ARAC_FAMILY_1"/>
    <property type="match status" value="1"/>
</dbReference>
<dbReference type="SUPFAM" id="SSF51182">
    <property type="entry name" value="RmlC-like cupins"/>
    <property type="match status" value="1"/>
</dbReference>
<feature type="domain" description="HTH araC/xylS-type" evidence="4">
    <location>
        <begin position="192"/>
        <end position="289"/>
    </location>
</feature>
<dbReference type="PANTHER" id="PTHR43280:SF28">
    <property type="entry name" value="HTH-TYPE TRANSCRIPTIONAL ACTIVATOR RHAS"/>
    <property type="match status" value="1"/>
</dbReference>
<dbReference type="Pfam" id="PF07883">
    <property type="entry name" value="Cupin_2"/>
    <property type="match status" value="1"/>
</dbReference>
<dbReference type="InterPro" id="IPR011051">
    <property type="entry name" value="RmlC_Cupin_sf"/>
</dbReference>
<proteinExistence type="predicted"/>
<keyword evidence="3" id="KW-0804">Transcription</keyword>
<dbReference type="PANTHER" id="PTHR43280">
    <property type="entry name" value="ARAC-FAMILY TRANSCRIPTIONAL REGULATOR"/>
    <property type="match status" value="1"/>
</dbReference>
<dbReference type="EMBL" id="DXBG01000156">
    <property type="protein sequence ID" value="HIZ65515.1"/>
    <property type="molecule type" value="Genomic_DNA"/>
</dbReference>
<evidence type="ECO:0000259" key="4">
    <source>
        <dbReference type="PROSITE" id="PS01124"/>
    </source>
</evidence>
<evidence type="ECO:0000256" key="3">
    <source>
        <dbReference type="ARBA" id="ARBA00023163"/>
    </source>
</evidence>
<dbReference type="GO" id="GO:0003700">
    <property type="term" value="F:DNA-binding transcription factor activity"/>
    <property type="evidence" value="ECO:0007669"/>
    <property type="project" value="InterPro"/>
</dbReference>
<sequence>MGQVKVDEYLKEQIEYREASFPFGIWLDDFQHLLSHTLDCHWHDSMEFGVVLEGEVEYYVNQTHIPLKKGDIIFLNGNTLHMARQTGSQAKMAAFNFHQSLFSQEIIYQKYFKPFQEMQVQGFRIDRGTPLGERIGRRLEELYYLEEKEGYELHVLSFLGELWLDTLAYLKEQEHKVITGSRINRVQEETVKRMLSYIHESYGENITIEALAEYGHVSRSECFRCFKRFTGKTPMEYVNEYRLIQGAAMLRRTNLTIAQISNASGFSTSSYFGKVFREKYGMTPLKYRG</sequence>
<comment type="caution">
    <text evidence="5">The sequence shown here is derived from an EMBL/GenBank/DDBJ whole genome shotgun (WGS) entry which is preliminary data.</text>
</comment>
<dbReference type="PROSITE" id="PS01124">
    <property type="entry name" value="HTH_ARAC_FAMILY_2"/>
    <property type="match status" value="1"/>
</dbReference>
<dbReference type="Proteomes" id="UP000824056">
    <property type="component" value="Unassembled WGS sequence"/>
</dbReference>
<organism evidence="5 6">
    <name type="scientific">Candidatus Blautia pullicola</name>
    <dbReference type="NCBI Taxonomy" id="2838498"/>
    <lineage>
        <taxon>Bacteria</taxon>
        <taxon>Bacillati</taxon>
        <taxon>Bacillota</taxon>
        <taxon>Clostridia</taxon>
        <taxon>Lachnospirales</taxon>
        <taxon>Lachnospiraceae</taxon>
        <taxon>Blautia</taxon>
    </lineage>
</organism>
<reference evidence="5" key="1">
    <citation type="journal article" date="2021" name="PeerJ">
        <title>Extensive microbial diversity within the chicken gut microbiome revealed by metagenomics and culture.</title>
        <authorList>
            <person name="Gilroy R."/>
            <person name="Ravi A."/>
            <person name="Getino M."/>
            <person name="Pursley I."/>
            <person name="Horton D.L."/>
            <person name="Alikhan N.F."/>
            <person name="Baker D."/>
            <person name="Gharbi K."/>
            <person name="Hall N."/>
            <person name="Watson M."/>
            <person name="Adriaenssens E.M."/>
            <person name="Foster-Nyarko E."/>
            <person name="Jarju S."/>
            <person name="Secka A."/>
            <person name="Antonio M."/>
            <person name="Oren A."/>
            <person name="Chaudhuri R.R."/>
            <person name="La Ragione R."/>
            <person name="Hildebrand F."/>
            <person name="Pallen M.J."/>
        </authorList>
    </citation>
    <scope>NUCLEOTIDE SEQUENCE</scope>
    <source>
        <strain evidence="5">1068</strain>
    </source>
</reference>
<dbReference type="Pfam" id="PF12833">
    <property type="entry name" value="HTH_18"/>
    <property type="match status" value="1"/>
</dbReference>